<reference evidence="2 3" key="1">
    <citation type="submission" date="2013-01" db="EMBL/GenBank/DDBJ databases">
        <title>The Genome Sequence of Clostridium colicanis 209318.</title>
        <authorList>
            <consortium name="The Broad Institute Genome Sequencing Platform"/>
            <person name="Earl A."/>
            <person name="Ward D."/>
            <person name="Feldgarden M."/>
            <person name="Gevers D."/>
            <person name="Courvalin P."/>
            <person name="Lambert T."/>
            <person name="Walker B."/>
            <person name="Young S.K."/>
            <person name="Zeng Q."/>
            <person name="Gargeya S."/>
            <person name="Fitzgerald M."/>
            <person name="Haas B."/>
            <person name="Abouelleil A."/>
            <person name="Alvarado L."/>
            <person name="Arachchi H.M."/>
            <person name="Berlin A.M."/>
            <person name="Chapman S.B."/>
            <person name="Dewar J."/>
            <person name="Goldberg J."/>
            <person name="Griggs A."/>
            <person name="Gujja S."/>
            <person name="Hansen M."/>
            <person name="Howarth C."/>
            <person name="Imamovic A."/>
            <person name="Larimer J."/>
            <person name="McCowan C."/>
            <person name="Murphy C."/>
            <person name="Neiman D."/>
            <person name="Pearson M."/>
            <person name="Priest M."/>
            <person name="Roberts A."/>
            <person name="Saif S."/>
            <person name="Shea T."/>
            <person name="Sisk P."/>
            <person name="Sykes S."/>
            <person name="Wortman J."/>
            <person name="Nusbaum C."/>
            <person name="Birren B."/>
        </authorList>
    </citation>
    <scope>NUCLEOTIDE SEQUENCE [LARGE SCALE GENOMIC DNA]</scope>
    <source>
        <strain evidence="2 3">209318</strain>
    </source>
</reference>
<dbReference type="EMBL" id="AGYT01000027">
    <property type="protein sequence ID" value="ENY98432.1"/>
    <property type="molecule type" value="Genomic_DNA"/>
</dbReference>
<feature type="transmembrane region" description="Helical" evidence="1">
    <location>
        <begin position="6"/>
        <end position="27"/>
    </location>
</feature>
<dbReference type="Pfam" id="PF10960">
    <property type="entry name" value="Holin_BhlA"/>
    <property type="match status" value="1"/>
</dbReference>
<evidence type="ECO:0000256" key="1">
    <source>
        <dbReference type="SAM" id="Phobius"/>
    </source>
</evidence>
<accession>N9XFF1</accession>
<keyword evidence="1" id="KW-1133">Transmembrane helix</keyword>
<dbReference type="Proteomes" id="UP000013097">
    <property type="component" value="Unassembled WGS sequence"/>
</dbReference>
<keyword evidence="1" id="KW-0812">Transmembrane</keyword>
<name>N9XFF1_9CLOT</name>
<proteinExistence type="predicted"/>
<protein>
    <submittedName>
        <fullName evidence="2">Uncharacterized protein</fullName>
    </submittedName>
</protein>
<dbReference type="PATRIC" id="fig|999411.4.peg.3258"/>
<dbReference type="AlphaFoldDB" id="N9XFF1"/>
<gene>
    <name evidence="2" type="ORF">HMPREF1092_03343</name>
</gene>
<dbReference type="HOGENOM" id="CLU_188958_1_0_9"/>
<comment type="caution">
    <text evidence="2">The sequence shown here is derived from an EMBL/GenBank/DDBJ whole genome shotgun (WGS) entry which is preliminary data.</text>
</comment>
<organism evidence="2 3">
    <name type="scientific">Clostridium thermobutyricum</name>
    <dbReference type="NCBI Taxonomy" id="29372"/>
    <lineage>
        <taxon>Bacteria</taxon>
        <taxon>Bacillati</taxon>
        <taxon>Bacillota</taxon>
        <taxon>Clostridia</taxon>
        <taxon>Eubacteriales</taxon>
        <taxon>Clostridiaceae</taxon>
        <taxon>Clostridium</taxon>
    </lineage>
</organism>
<evidence type="ECO:0000313" key="2">
    <source>
        <dbReference type="EMBL" id="ENY98432.1"/>
    </source>
</evidence>
<keyword evidence="1" id="KW-0472">Membrane</keyword>
<keyword evidence="3" id="KW-1185">Reference proteome</keyword>
<dbReference type="eggNOG" id="ENOG50333H5">
    <property type="taxonomic scope" value="Bacteria"/>
</dbReference>
<sequence length="56" mass="6615">MFNQLIKIAASQGIWTLLSIVLIIYIIQVQKVRDANQQKREENYINLIKDLVEKEK</sequence>
<dbReference type="InterPro" id="IPR024405">
    <property type="entry name" value="Phage_BhlA/UviB"/>
</dbReference>
<dbReference type="RefSeq" id="WP_002599783.1">
    <property type="nucleotide sequence ID" value="NZ_KB850961.1"/>
</dbReference>
<evidence type="ECO:0000313" key="3">
    <source>
        <dbReference type="Proteomes" id="UP000013097"/>
    </source>
</evidence>